<dbReference type="EMBL" id="CP042434">
    <property type="protein sequence ID" value="QEC70901.1"/>
    <property type="molecule type" value="Genomic_DNA"/>
</dbReference>
<feature type="transmembrane region" description="Helical" evidence="6">
    <location>
        <begin position="168"/>
        <end position="187"/>
    </location>
</feature>
<evidence type="ECO:0000256" key="3">
    <source>
        <dbReference type="ARBA" id="ARBA00022692"/>
    </source>
</evidence>
<dbReference type="AlphaFoldDB" id="A0A5B8VIN3"/>
<evidence type="ECO:0000256" key="1">
    <source>
        <dbReference type="ARBA" id="ARBA00004651"/>
    </source>
</evidence>
<sequence>MQRFGDSYLHDKFENGKISGGKIQYVHLFRLIAIFIMVIASINFVNLSTARAMNRFKATAVRKIIGASRRALILNYLTEAFILSLLAAIIALIAVAALLPGFNQLTGSHSYLPVKDPIFWIKLIVLVFVTTLAAGLYPAIMTTSIKPISFLQKTLTVNKSSLLFRKGLVVFQFVLANFLIAGTLIIFQQIRYIHHLDLGFDRNNLIELPVTSNIAHKYEVFKNKALQINGVQSISKMGENPTSVGSMTFGVVWPGKNPNDKILFNNSAIGYDFVKPSNFI</sequence>
<evidence type="ECO:0000256" key="4">
    <source>
        <dbReference type="ARBA" id="ARBA00022989"/>
    </source>
</evidence>
<organism evidence="8 9">
    <name type="scientific">Arachidicoccus ginsenosidivorans</name>
    <dbReference type="NCBI Taxonomy" id="496057"/>
    <lineage>
        <taxon>Bacteria</taxon>
        <taxon>Pseudomonadati</taxon>
        <taxon>Bacteroidota</taxon>
        <taxon>Chitinophagia</taxon>
        <taxon>Chitinophagales</taxon>
        <taxon>Chitinophagaceae</taxon>
        <taxon>Arachidicoccus</taxon>
    </lineage>
</organism>
<dbReference type="RefSeq" id="WP_146780161.1">
    <property type="nucleotide sequence ID" value="NZ_CP042434.1"/>
</dbReference>
<evidence type="ECO:0000256" key="6">
    <source>
        <dbReference type="SAM" id="Phobius"/>
    </source>
</evidence>
<name>A0A5B8VIN3_9BACT</name>
<comment type="subcellular location">
    <subcellularLocation>
        <location evidence="1">Cell membrane</location>
        <topology evidence="1">Multi-pass membrane protein</topology>
    </subcellularLocation>
</comment>
<keyword evidence="2" id="KW-1003">Cell membrane</keyword>
<keyword evidence="9" id="KW-1185">Reference proteome</keyword>
<dbReference type="Proteomes" id="UP000321291">
    <property type="component" value="Chromosome"/>
</dbReference>
<keyword evidence="4 6" id="KW-1133">Transmembrane helix</keyword>
<feature type="transmembrane region" description="Helical" evidence="6">
    <location>
        <begin position="119"/>
        <end position="140"/>
    </location>
</feature>
<gene>
    <name evidence="8" type="ORF">FSB73_03635</name>
</gene>
<feature type="domain" description="ABC3 transporter permease C-terminal" evidence="7">
    <location>
        <begin position="31"/>
        <end position="147"/>
    </location>
</feature>
<evidence type="ECO:0000313" key="8">
    <source>
        <dbReference type="EMBL" id="QEC70901.1"/>
    </source>
</evidence>
<dbReference type="KEGG" id="agi:FSB73_03635"/>
<protein>
    <submittedName>
        <fullName evidence="8">FtsX-like permease family protein</fullName>
    </submittedName>
</protein>
<evidence type="ECO:0000259" key="7">
    <source>
        <dbReference type="Pfam" id="PF02687"/>
    </source>
</evidence>
<dbReference type="Pfam" id="PF02687">
    <property type="entry name" value="FtsX"/>
    <property type="match status" value="1"/>
</dbReference>
<dbReference type="GO" id="GO:0005886">
    <property type="term" value="C:plasma membrane"/>
    <property type="evidence" value="ECO:0007669"/>
    <property type="project" value="UniProtKB-SubCell"/>
</dbReference>
<evidence type="ECO:0000256" key="2">
    <source>
        <dbReference type="ARBA" id="ARBA00022475"/>
    </source>
</evidence>
<feature type="transmembrane region" description="Helical" evidence="6">
    <location>
        <begin position="71"/>
        <end position="99"/>
    </location>
</feature>
<evidence type="ECO:0000256" key="5">
    <source>
        <dbReference type="ARBA" id="ARBA00023136"/>
    </source>
</evidence>
<accession>A0A5B8VIN3</accession>
<proteinExistence type="predicted"/>
<evidence type="ECO:0000313" key="9">
    <source>
        <dbReference type="Proteomes" id="UP000321291"/>
    </source>
</evidence>
<dbReference type="OrthoDB" id="5933722at2"/>
<feature type="transmembrane region" description="Helical" evidence="6">
    <location>
        <begin position="28"/>
        <end position="50"/>
    </location>
</feature>
<reference evidence="8 9" key="1">
    <citation type="journal article" date="2017" name="Int. J. Syst. Evol. Microbiol.">
        <title>Arachidicoccus ginsenosidivorans sp. nov., with ginsenoside-converting activity isolated from ginseng cultivating soil.</title>
        <authorList>
            <person name="Siddiqi M.Z."/>
            <person name="Aslam Z."/>
            <person name="Im W.T."/>
        </authorList>
    </citation>
    <scope>NUCLEOTIDE SEQUENCE [LARGE SCALE GENOMIC DNA]</scope>
    <source>
        <strain evidence="8 9">Gsoil 809</strain>
    </source>
</reference>
<keyword evidence="3 6" id="KW-0812">Transmembrane</keyword>
<dbReference type="InterPro" id="IPR003838">
    <property type="entry name" value="ABC3_permease_C"/>
</dbReference>
<keyword evidence="5 6" id="KW-0472">Membrane</keyword>